<gene>
    <name evidence="10" type="ORF">V6N11_063202</name>
</gene>
<keyword evidence="3 6" id="KW-0547">Nucleotide-binding</keyword>
<dbReference type="PANTHER" id="PTHR47987:SF13">
    <property type="entry name" value="RECEPTOR-LIKE CYTOSOLIC SERINE_THREONINE-PROTEIN KINASE RBK2"/>
    <property type="match status" value="1"/>
</dbReference>
<evidence type="ECO:0000256" key="1">
    <source>
        <dbReference type="ARBA" id="ARBA00022527"/>
    </source>
</evidence>
<evidence type="ECO:0000313" key="11">
    <source>
        <dbReference type="Proteomes" id="UP001396334"/>
    </source>
</evidence>
<keyword evidence="5 6" id="KW-0067">ATP-binding</keyword>
<dbReference type="PROSITE" id="PS00107">
    <property type="entry name" value="PROTEIN_KINASE_ATP"/>
    <property type="match status" value="1"/>
</dbReference>
<evidence type="ECO:0000256" key="5">
    <source>
        <dbReference type="ARBA" id="ARBA00022840"/>
    </source>
</evidence>
<evidence type="ECO:0000256" key="7">
    <source>
        <dbReference type="SAM" id="Coils"/>
    </source>
</evidence>
<feature type="region of interest" description="Disordered" evidence="8">
    <location>
        <begin position="127"/>
        <end position="260"/>
    </location>
</feature>
<evidence type="ECO:0000256" key="6">
    <source>
        <dbReference type="PROSITE-ProRule" id="PRU10141"/>
    </source>
</evidence>
<feature type="region of interest" description="Disordered" evidence="8">
    <location>
        <begin position="381"/>
        <end position="400"/>
    </location>
</feature>
<comment type="caution">
    <text evidence="10">The sequence shown here is derived from an EMBL/GenBank/DDBJ whole genome shotgun (WGS) entry which is preliminary data.</text>
</comment>
<dbReference type="Pfam" id="PF25972">
    <property type="entry name" value="At4g15545_C"/>
    <property type="match status" value="1"/>
</dbReference>
<evidence type="ECO:0000256" key="8">
    <source>
        <dbReference type="SAM" id="MobiDB-lite"/>
    </source>
</evidence>
<feature type="compositionally biased region" description="Polar residues" evidence="8">
    <location>
        <begin position="158"/>
        <end position="172"/>
    </location>
</feature>
<feature type="domain" description="Protein kinase" evidence="9">
    <location>
        <begin position="484"/>
        <end position="787"/>
    </location>
</feature>
<evidence type="ECO:0000259" key="9">
    <source>
        <dbReference type="PROSITE" id="PS50011"/>
    </source>
</evidence>
<dbReference type="PROSITE" id="PS00108">
    <property type="entry name" value="PROTEIN_KINASE_ST"/>
    <property type="match status" value="1"/>
</dbReference>
<keyword evidence="7" id="KW-0175">Coiled coil</keyword>
<feature type="coiled-coil region" evidence="7">
    <location>
        <begin position="58"/>
        <end position="113"/>
    </location>
</feature>
<keyword evidence="4" id="KW-0418">Kinase</keyword>
<keyword evidence="1" id="KW-0723">Serine/threonine-protein kinase</keyword>
<reference evidence="10 11" key="1">
    <citation type="journal article" date="2024" name="G3 (Bethesda)">
        <title>Genome assembly of Hibiscus sabdariffa L. provides insights into metabolisms of medicinal natural products.</title>
        <authorList>
            <person name="Kim T."/>
        </authorList>
    </citation>
    <scope>NUCLEOTIDE SEQUENCE [LARGE SCALE GENOMIC DNA]</scope>
    <source>
        <strain evidence="10">TK-2024</strain>
        <tissue evidence="10">Old leaves</tissue>
    </source>
</reference>
<organism evidence="10 11">
    <name type="scientific">Hibiscus sabdariffa</name>
    <name type="common">roselle</name>
    <dbReference type="NCBI Taxonomy" id="183260"/>
    <lineage>
        <taxon>Eukaryota</taxon>
        <taxon>Viridiplantae</taxon>
        <taxon>Streptophyta</taxon>
        <taxon>Embryophyta</taxon>
        <taxon>Tracheophyta</taxon>
        <taxon>Spermatophyta</taxon>
        <taxon>Magnoliopsida</taxon>
        <taxon>eudicotyledons</taxon>
        <taxon>Gunneridae</taxon>
        <taxon>Pentapetalae</taxon>
        <taxon>rosids</taxon>
        <taxon>malvids</taxon>
        <taxon>Malvales</taxon>
        <taxon>Malvaceae</taxon>
        <taxon>Malvoideae</taxon>
        <taxon>Hibiscus</taxon>
    </lineage>
</organism>
<proteinExistence type="predicted"/>
<dbReference type="PROSITE" id="PS50011">
    <property type="entry name" value="PROTEIN_KINASE_DOM"/>
    <property type="match status" value="1"/>
</dbReference>
<feature type="binding site" evidence="6">
    <location>
        <position position="512"/>
    </location>
    <ligand>
        <name>ATP</name>
        <dbReference type="ChEBI" id="CHEBI:30616"/>
    </ligand>
</feature>
<evidence type="ECO:0000313" key="10">
    <source>
        <dbReference type="EMBL" id="KAK8980602.1"/>
    </source>
</evidence>
<dbReference type="Gene3D" id="1.10.510.10">
    <property type="entry name" value="Transferase(Phosphotransferase) domain 1"/>
    <property type="match status" value="1"/>
</dbReference>
<evidence type="ECO:0000256" key="2">
    <source>
        <dbReference type="ARBA" id="ARBA00022679"/>
    </source>
</evidence>
<dbReference type="SUPFAM" id="SSF90257">
    <property type="entry name" value="Myosin rod fragments"/>
    <property type="match status" value="1"/>
</dbReference>
<accession>A0ABR2NWP9</accession>
<dbReference type="InterPro" id="IPR001245">
    <property type="entry name" value="Ser-Thr/Tyr_kinase_cat_dom"/>
</dbReference>
<dbReference type="InterPro" id="IPR000719">
    <property type="entry name" value="Prot_kinase_dom"/>
</dbReference>
<keyword evidence="11" id="KW-1185">Reference proteome</keyword>
<dbReference type="Proteomes" id="UP001396334">
    <property type="component" value="Unassembled WGS sequence"/>
</dbReference>
<dbReference type="SMART" id="SM00220">
    <property type="entry name" value="S_TKc"/>
    <property type="match status" value="1"/>
</dbReference>
<evidence type="ECO:0000256" key="3">
    <source>
        <dbReference type="ARBA" id="ARBA00022741"/>
    </source>
</evidence>
<feature type="compositionally biased region" description="Acidic residues" evidence="8">
    <location>
        <begin position="388"/>
        <end position="398"/>
    </location>
</feature>
<dbReference type="InterPro" id="IPR058935">
    <property type="entry name" value="At4g15545-like_C"/>
</dbReference>
<dbReference type="PANTHER" id="PTHR47987">
    <property type="entry name" value="OS08G0249100 PROTEIN"/>
    <property type="match status" value="1"/>
</dbReference>
<dbReference type="InterPro" id="IPR011009">
    <property type="entry name" value="Kinase-like_dom_sf"/>
</dbReference>
<dbReference type="SUPFAM" id="SSF56112">
    <property type="entry name" value="Protein kinase-like (PK-like)"/>
    <property type="match status" value="1"/>
</dbReference>
<protein>
    <recommendedName>
        <fullName evidence="9">Protein kinase domain-containing protein</fullName>
    </recommendedName>
</protein>
<dbReference type="InterPro" id="IPR017441">
    <property type="entry name" value="Protein_kinase_ATP_BS"/>
</dbReference>
<dbReference type="InterPro" id="IPR008271">
    <property type="entry name" value="Ser/Thr_kinase_AS"/>
</dbReference>
<dbReference type="InterPro" id="IPR046958">
    <property type="entry name" value="RBK1/2/STUNTED"/>
</dbReference>
<feature type="compositionally biased region" description="Low complexity" evidence="8">
    <location>
        <begin position="210"/>
        <end position="224"/>
    </location>
</feature>
<dbReference type="EMBL" id="JBBPBN010000093">
    <property type="protein sequence ID" value="KAK8980602.1"/>
    <property type="molecule type" value="Genomic_DNA"/>
</dbReference>
<sequence>MLAEESGGSTFDLPEEVLQVLPSDPFEQLDVARKITSIALSTRVSSLEAESYSLKHQLAEKDQQIADLCAQIDALETSLSETSDKLVKADQEKESLLKDNASLSNTVRKLQRDVSKLEVFRRKLMQSLHDDEESPATGGPPIVAKPTPSEDDAALLSRTPSMRSQYSDTGNSYAEDRDTDVSSSRPSIPHGLLLASQTSTPRITPPGSPPSVSASVSPTKTSKPVSPRRHAVSFSTSRGMFDDRSSLSSTDSGSQAGRTRVDGKEFFRQVRSRLSYEQFGAFLTNVKELNSHKQTREETLTKAEEIFGPDNRDLGEPSVDDKSSSKNIIEKKKWEPLRFMRNFHRVGFSDSISTLDLETLQAEVKQIDALCPNAEIQDCSTGTAESIETSEEPADSETSESYSYTTLVGLVQLRGFFRLLKKGPGIPSQVLPPLIPKGAVKKGKRSGDDTVPPLDSTLDGELGCFKSSWKNFSLSELEEATNNFSHENLIGKGGYAEVYKGQLKSGTYVAIKRLMKGSPEEMTIDFLSELGVIVHVDHPNIAKMIGYGVEGGMHLVLQLSPHGSLASILYGPREQLNWGIRFKIAVGTAEGLGYLHEGCQRRIIHKDIKAANILLSEHFDAQISDFGLSKWLPDQWTHHTVSKVEGTFGYLPPECFMHGIVDEKTDVYAFGVLLLELITGRQAIDSSHRSLVIWAKPLIEENKINELVDPTLGNDYDLDQLKRCIATASICINQSAIGRPQMSQACHFSSQAVGILKGDLSCLEMLQERSAHRRTYSEEIFDADEYNLTKCLND</sequence>
<name>A0ABR2NWP9_9ROSI</name>
<keyword evidence="2" id="KW-0808">Transferase</keyword>
<evidence type="ECO:0000256" key="4">
    <source>
        <dbReference type="ARBA" id="ARBA00022777"/>
    </source>
</evidence>
<dbReference type="Pfam" id="PF07714">
    <property type="entry name" value="PK_Tyr_Ser-Thr"/>
    <property type="match status" value="1"/>
</dbReference>
<dbReference type="Gene3D" id="3.30.200.20">
    <property type="entry name" value="Phosphorylase Kinase, domain 1"/>
    <property type="match status" value="1"/>
</dbReference>